<sequence length="308" mass="34518">MAMFDKLICNLSELYYHSNPETKDVFAPAYAPDMLYHLFWTFLFIDQELRNPRAQPKVTCNYFVRLLQNEGGGYPREFFDKKALKNIYNDIRSRPLLPAPHLIRALQVVEGASGNEDENTSSRARDTRRGQSSFMNLANSIKLEKPFKRVKRWWKNAREGGEGNHLDSSGFPSSDDSQLNGADTTESTSHGPETSSTPSNSLQVPSGPPAFRQGRSSPGRSFRSRFSARSELVLNKQLAVNKSNLDGGASHLRGPVMNQGFTMVAHGWHPEGDGLDNVVCFPKATRPSTLEAQHQILKCPELMLEMET</sequence>
<dbReference type="Proteomes" id="UP000703661">
    <property type="component" value="Unassembled WGS sequence"/>
</dbReference>
<dbReference type="Gene3D" id="1.10.1000.11">
    <property type="entry name" value="Arf Nucleotide-binding Site Opener,domain 2"/>
    <property type="match status" value="1"/>
</dbReference>
<reference evidence="3" key="1">
    <citation type="journal article" date="2020" name="Fungal Divers.">
        <title>Resolving the Mortierellaceae phylogeny through synthesis of multi-gene phylogenetics and phylogenomics.</title>
        <authorList>
            <person name="Vandepol N."/>
            <person name="Liber J."/>
            <person name="Desiro A."/>
            <person name="Na H."/>
            <person name="Kennedy M."/>
            <person name="Barry K."/>
            <person name="Grigoriev I.V."/>
            <person name="Miller A.N."/>
            <person name="O'Donnell K."/>
            <person name="Stajich J.E."/>
            <person name="Bonito G."/>
        </authorList>
    </citation>
    <scope>NUCLEOTIDE SEQUENCE</scope>
    <source>
        <strain evidence="3">NRRL 2769</strain>
    </source>
</reference>
<dbReference type="GO" id="GO:0032012">
    <property type="term" value="P:regulation of ARF protein signal transduction"/>
    <property type="evidence" value="ECO:0007669"/>
    <property type="project" value="InterPro"/>
</dbReference>
<feature type="compositionally biased region" description="Polar residues" evidence="1">
    <location>
        <begin position="166"/>
        <end position="204"/>
    </location>
</feature>
<proteinExistence type="predicted"/>
<accession>A0A9P6T0Z1</accession>
<evidence type="ECO:0000256" key="1">
    <source>
        <dbReference type="SAM" id="MobiDB-lite"/>
    </source>
</evidence>
<organism evidence="3 4">
    <name type="scientific">Entomortierella chlamydospora</name>
    <dbReference type="NCBI Taxonomy" id="101097"/>
    <lineage>
        <taxon>Eukaryota</taxon>
        <taxon>Fungi</taxon>
        <taxon>Fungi incertae sedis</taxon>
        <taxon>Mucoromycota</taxon>
        <taxon>Mortierellomycotina</taxon>
        <taxon>Mortierellomycetes</taxon>
        <taxon>Mortierellales</taxon>
        <taxon>Mortierellaceae</taxon>
        <taxon>Entomortierella</taxon>
    </lineage>
</organism>
<dbReference type="InterPro" id="IPR023394">
    <property type="entry name" value="Sec7_C_sf"/>
</dbReference>
<dbReference type="AlphaFoldDB" id="A0A9P6T0Z1"/>
<feature type="region of interest" description="Disordered" evidence="1">
    <location>
        <begin position="159"/>
        <end position="224"/>
    </location>
</feature>
<protein>
    <recommendedName>
        <fullName evidence="2">SEC7 domain-containing protein</fullName>
    </recommendedName>
</protein>
<dbReference type="InterPro" id="IPR035999">
    <property type="entry name" value="Sec7_dom_sf"/>
</dbReference>
<gene>
    <name evidence="3" type="ORF">BGZ80_009088</name>
</gene>
<name>A0A9P6T0Z1_9FUNG</name>
<dbReference type="EMBL" id="JAAAID010000519">
    <property type="protein sequence ID" value="KAG0016594.1"/>
    <property type="molecule type" value="Genomic_DNA"/>
</dbReference>
<dbReference type="GO" id="GO:0005085">
    <property type="term" value="F:guanyl-nucleotide exchange factor activity"/>
    <property type="evidence" value="ECO:0007669"/>
    <property type="project" value="InterPro"/>
</dbReference>
<evidence type="ECO:0000313" key="3">
    <source>
        <dbReference type="EMBL" id="KAG0016594.1"/>
    </source>
</evidence>
<dbReference type="InterPro" id="IPR000904">
    <property type="entry name" value="Sec7_dom"/>
</dbReference>
<evidence type="ECO:0000259" key="2">
    <source>
        <dbReference type="PROSITE" id="PS50190"/>
    </source>
</evidence>
<keyword evidence="4" id="KW-1185">Reference proteome</keyword>
<dbReference type="OrthoDB" id="5594047at2759"/>
<dbReference type="Pfam" id="PF01369">
    <property type="entry name" value="Sec7"/>
    <property type="match status" value="1"/>
</dbReference>
<feature type="region of interest" description="Disordered" evidence="1">
    <location>
        <begin position="112"/>
        <end position="135"/>
    </location>
</feature>
<dbReference type="PROSITE" id="PS50190">
    <property type="entry name" value="SEC7"/>
    <property type="match status" value="1"/>
</dbReference>
<dbReference type="SUPFAM" id="SSF48425">
    <property type="entry name" value="Sec7 domain"/>
    <property type="match status" value="1"/>
</dbReference>
<evidence type="ECO:0000313" key="4">
    <source>
        <dbReference type="Proteomes" id="UP000703661"/>
    </source>
</evidence>
<feature type="domain" description="SEC7" evidence="2">
    <location>
        <begin position="4"/>
        <end position="94"/>
    </location>
</feature>
<feature type="compositionally biased region" description="Low complexity" evidence="1">
    <location>
        <begin position="211"/>
        <end position="224"/>
    </location>
</feature>
<comment type="caution">
    <text evidence="3">The sequence shown here is derived from an EMBL/GenBank/DDBJ whole genome shotgun (WGS) entry which is preliminary data.</text>
</comment>